<dbReference type="GO" id="GO:0004386">
    <property type="term" value="F:helicase activity"/>
    <property type="evidence" value="ECO:0007669"/>
    <property type="project" value="UniProtKB-KW"/>
</dbReference>
<evidence type="ECO:0000313" key="6">
    <source>
        <dbReference type="EMBL" id="PHP51747.1"/>
    </source>
</evidence>
<keyword evidence="1" id="KW-0547">Nucleotide-binding</keyword>
<keyword evidence="4" id="KW-0067">ATP-binding</keyword>
<dbReference type="Proteomes" id="UP000194577">
    <property type="component" value="Unassembled WGS sequence"/>
</dbReference>
<organism evidence="6 7">
    <name type="scientific">Actinomyces ruminis</name>
    <dbReference type="NCBI Taxonomy" id="1937003"/>
    <lineage>
        <taxon>Bacteria</taxon>
        <taxon>Bacillati</taxon>
        <taxon>Actinomycetota</taxon>
        <taxon>Actinomycetes</taxon>
        <taxon>Actinomycetales</taxon>
        <taxon>Actinomycetaceae</taxon>
        <taxon>Actinomyces</taxon>
    </lineage>
</organism>
<evidence type="ECO:0000256" key="4">
    <source>
        <dbReference type="ARBA" id="ARBA00022840"/>
    </source>
</evidence>
<feature type="domain" description="UvrD-like helicase C-terminal" evidence="5">
    <location>
        <begin position="27"/>
        <end position="107"/>
    </location>
</feature>
<keyword evidence="7" id="KW-1185">Reference proteome</keyword>
<dbReference type="InterPro" id="IPR014017">
    <property type="entry name" value="DNA_helicase_UvrD-like_C"/>
</dbReference>
<dbReference type="Gene3D" id="3.40.50.300">
    <property type="entry name" value="P-loop containing nucleotide triphosphate hydrolases"/>
    <property type="match status" value="1"/>
</dbReference>
<dbReference type="SUPFAM" id="SSF52540">
    <property type="entry name" value="P-loop containing nucleoside triphosphate hydrolases"/>
    <property type="match status" value="1"/>
</dbReference>
<evidence type="ECO:0000256" key="1">
    <source>
        <dbReference type="ARBA" id="ARBA00022741"/>
    </source>
</evidence>
<accession>A0ABX4M8G8</accession>
<dbReference type="Pfam" id="PF13361">
    <property type="entry name" value="UvrD_C"/>
    <property type="match status" value="1"/>
</dbReference>
<reference evidence="6 7" key="1">
    <citation type="submission" date="2017-10" db="EMBL/GenBank/DDBJ databases">
        <title>Draft genome sequence of cellulolytic Actinomyces sp CtC72 isolated from cattle rumen fluid.</title>
        <authorList>
            <person name="Joshi A.J."/>
            <person name="Vasudevan G."/>
            <person name="Lanjekar V.B."/>
            <person name="Hivarkar S."/>
            <person name="Engineer A."/>
            <person name="Pore S.D."/>
            <person name="Dhakephalkar P.K."/>
            <person name="Dagar S."/>
        </authorList>
    </citation>
    <scope>NUCLEOTIDE SEQUENCE [LARGE SCALE GENOMIC DNA]</scope>
    <source>
        <strain evidence="7">CtC72</strain>
    </source>
</reference>
<protein>
    <submittedName>
        <fullName evidence="6">ATP-dependent helicase</fullName>
    </submittedName>
</protein>
<sequence length="120" mass="12959">MAVSEQALGLDVELAARVGNRMGRRALDTFRTVAEQYAADVETPTVSGFLELLDYAESEERGLEAPEVEPEPGAVQIMTIHSAKGLEWDHVAVVGLTETSFPLYRGNSVPADRKVRTSGG</sequence>
<dbReference type="EMBL" id="MTPX02000082">
    <property type="protein sequence ID" value="PHP51747.1"/>
    <property type="molecule type" value="Genomic_DNA"/>
</dbReference>
<keyword evidence="3 6" id="KW-0347">Helicase</keyword>
<evidence type="ECO:0000256" key="2">
    <source>
        <dbReference type="ARBA" id="ARBA00022801"/>
    </source>
</evidence>
<proteinExistence type="predicted"/>
<evidence type="ECO:0000259" key="5">
    <source>
        <dbReference type="Pfam" id="PF13361"/>
    </source>
</evidence>
<dbReference type="Gene3D" id="1.10.486.10">
    <property type="entry name" value="PCRA, domain 4"/>
    <property type="match status" value="1"/>
</dbReference>
<evidence type="ECO:0000256" key="3">
    <source>
        <dbReference type="ARBA" id="ARBA00022806"/>
    </source>
</evidence>
<evidence type="ECO:0000313" key="7">
    <source>
        <dbReference type="Proteomes" id="UP000194577"/>
    </source>
</evidence>
<gene>
    <name evidence="6" type="ORF">BW737_014975</name>
</gene>
<dbReference type="InterPro" id="IPR027417">
    <property type="entry name" value="P-loop_NTPase"/>
</dbReference>
<comment type="caution">
    <text evidence="6">The sequence shown here is derived from an EMBL/GenBank/DDBJ whole genome shotgun (WGS) entry which is preliminary data.</text>
</comment>
<name>A0ABX4M8G8_9ACTO</name>
<keyword evidence="2" id="KW-0378">Hydrolase</keyword>